<dbReference type="AlphaFoldDB" id="A0A426USS1"/>
<keyword evidence="1" id="KW-1133">Transmembrane helix</keyword>
<keyword evidence="1" id="KW-0812">Transmembrane</keyword>
<keyword evidence="1" id="KW-0472">Membrane</keyword>
<dbReference type="EMBL" id="RSEB01000007">
    <property type="protein sequence ID" value="RRR96591.1"/>
    <property type="molecule type" value="Genomic_DNA"/>
</dbReference>
<comment type="caution">
    <text evidence="2">The sequence shown here is derived from an EMBL/GenBank/DDBJ whole genome shotgun (WGS) entry which is preliminary data.</text>
</comment>
<keyword evidence="3" id="KW-1185">Reference proteome</keyword>
<evidence type="ECO:0000313" key="3">
    <source>
        <dbReference type="Proteomes" id="UP000277256"/>
    </source>
</evidence>
<accession>A0A426USS1</accession>
<sequence>MLAAFAVVGVGLGWVVAGSFAASEREQDPLAAGFFSLLLGQMLLITFAVQFVGSEFSTGTIRVSLAAVPSRGRFYAAKMIVTGLVVAAAAVVVEVATFVVAQSRLGADAARFGEWETIEALLGGWAHLTLLSLFAAGVAVMLRSMVVTLSVLLPVLFLSSQGLGNLDAIRPVAQYLPDQVGMVVMHLTVPGDPQFGRDYGPWEGIGILVLWTAASLLGGWVALRRRDA</sequence>
<feature type="transmembrane region" description="Helical" evidence="1">
    <location>
        <begin position="120"/>
        <end position="139"/>
    </location>
</feature>
<dbReference type="Proteomes" id="UP000277256">
    <property type="component" value="Unassembled WGS sequence"/>
</dbReference>
<evidence type="ECO:0000313" key="2">
    <source>
        <dbReference type="EMBL" id="RRR96591.1"/>
    </source>
</evidence>
<feature type="transmembrane region" description="Helical" evidence="1">
    <location>
        <begin position="205"/>
        <end position="223"/>
    </location>
</feature>
<name>A0A426USS1_9ACTN</name>
<feature type="transmembrane region" description="Helical" evidence="1">
    <location>
        <begin position="74"/>
        <end position="100"/>
    </location>
</feature>
<proteinExistence type="predicted"/>
<dbReference type="OrthoDB" id="3297477at2"/>
<organism evidence="2 3">
    <name type="scientific">Glycomyces terrestris</name>
    <dbReference type="NCBI Taxonomy" id="2493553"/>
    <lineage>
        <taxon>Bacteria</taxon>
        <taxon>Bacillati</taxon>
        <taxon>Actinomycetota</taxon>
        <taxon>Actinomycetes</taxon>
        <taxon>Glycomycetales</taxon>
        <taxon>Glycomycetaceae</taxon>
        <taxon>Glycomyces</taxon>
    </lineage>
</organism>
<feature type="transmembrane region" description="Helical" evidence="1">
    <location>
        <begin position="31"/>
        <end position="53"/>
    </location>
</feature>
<gene>
    <name evidence="2" type="ORF">EIW28_22175</name>
</gene>
<evidence type="ECO:0000256" key="1">
    <source>
        <dbReference type="SAM" id="Phobius"/>
    </source>
</evidence>
<reference evidence="2 3" key="1">
    <citation type="submission" date="2018-12" db="EMBL/GenBank/DDBJ databases">
        <title>Glycomyces sp. YIM 121974 draft genome.</title>
        <authorList>
            <person name="Li Q."/>
        </authorList>
    </citation>
    <scope>NUCLEOTIDE SEQUENCE [LARGE SCALE GENOMIC DNA]</scope>
    <source>
        <strain evidence="2 3">YIM 121974</strain>
    </source>
</reference>
<protein>
    <submittedName>
        <fullName evidence="2">ABC transporter permease</fullName>
    </submittedName>
</protein>